<keyword evidence="3" id="KW-1185">Reference proteome</keyword>
<comment type="caution">
    <text evidence="2">The sequence shown here is derived from an EMBL/GenBank/DDBJ whole genome shotgun (WGS) entry which is preliminary data.</text>
</comment>
<proteinExistence type="predicted"/>
<protein>
    <recommendedName>
        <fullName evidence="1">VOC domain-containing protein</fullName>
    </recommendedName>
</protein>
<dbReference type="PANTHER" id="PTHR21366:SF22">
    <property type="entry name" value="VOC DOMAIN-CONTAINING PROTEIN"/>
    <property type="match status" value="1"/>
</dbReference>
<evidence type="ECO:0000313" key="3">
    <source>
        <dbReference type="Proteomes" id="UP001633002"/>
    </source>
</evidence>
<reference evidence="2 3" key="1">
    <citation type="submission" date="2024-09" db="EMBL/GenBank/DDBJ databases">
        <title>Chromosome-scale assembly of Riccia sorocarpa.</title>
        <authorList>
            <person name="Paukszto L."/>
        </authorList>
    </citation>
    <scope>NUCLEOTIDE SEQUENCE [LARGE SCALE GENOMIC DNA]</scope>
    <source>
        <strain evidence="2">LP-2024</strain>
        <tissue evidence="2">Aerial parts of the thallus</tissue>
    </source>
</reference>
<dbReference type="Pfam" id="PF00903">
    <property type="entry name" value="Glyoxalase"/>
    <property type="match status" value="1"/>
</dbReference>
<dbReference type="InterPro" id="IPR037523">
    <property type="entry name" value="VOC_core"/>
</dbReference>
<evidence type="ECO:0000313" key="2">
    <source>
        <dbReference type="EMBL" id="KAL3692470.1"/>
    </source>
</evidence>
<dbReference type="InterPro" id="IPR004360">
    <property type="entry name" value="Glyas_Fos-R_dOase_dom"/>
</dbReference>
<evidence type="ECO:0000259" key="1">
    <source>
        <dbReference type="PROSITE" id="PS51819"/>
    </source>
</evidence>
<dbReference type="Gene3D" id="3.10.180.10">
    <property type="entry name" value="2,3-Dihydroxybiphenyl 1,2-Dioxygenase, domain 1"/>
    <property type="match status" value="1"/>
</dbReference>
<dbReference type="InterPro" id="IPR029068">
    <property type="entry name" value="Glyas_Bleomycin-R_OHBP_Dase"/>
</dbReference>
<sequence>MAQELKFGYTIVYVKDVEQTAQFYQKAFGMKVRRMEQNRKWAELESGQTTIAFTPLEQRETSLTGGVHVPDASEAPSNVIISFSFDDVDAAFKHAVDAGAVPVSTPEDKPWGQRGGYVRDINGVTILVGSYVHEP</sequence>
<dbReference type="SUPFAM" id="SSF54593">
    <property type="entry name" value="Glyoxalase/Bleomycin resistance protein/Dihydroxybiphenyl dioxygenase"/>
    <property type="match status" value="1"/>
</dbReference>
<accession>A0ABD3HQC3</accession>
<dbReference type="EMBL" id="JBJQOH010000003">
    <property type="protein sequence ID" value="KAL3692470.1"/>
    <property type="molecule type" value="Genomic_DNA"/>
</dbReference>
<feature type="domain" description="VOC" evidence="1">
    <location>
        <begin position="6"/>
        <end position="131"/>
    </location>
</feature>
<dbReference type="AlphaFoldDB" id="A0ABD3HQC3"/>
<dbReference type="PROSITE" id="PS51819">
    <property type="entry name" value="VOC"/>
    <property type="match status" value="1"/>
</dbReference>
<dbReference type="InterPro" id="IPR050383">
    <property type="entry name" value="GlyoxalaseI/FosfomycinResist"/>
</dbReference>
<dbReference type="Proteomes" id="UP001633002">
    <property type="component" value="Unassembled WGS sequence"/>
</dbReference>
<dbReference type="PANTHER" id="PTHR21366">
    <property type="entry name" value="GLYOXALASE FAMILY PROTEIN"/>
    <property type="match status" value="1"/>
</dbReference>
<gene>
    <name evidence="2" type="ORF">R1sor_006121</name>
</gene>
<organism evidence="2 3">
    <name type="scientific">Riccia sorocarpa</name>
    <dbReference type="NCBI Taxonomy" id="122646"/>
    <lineage>
        <taxon>Eukaryota</taxon>
        <taxon>Viridiplantae</taxon>
        <taxon>Streptophyta</taxon>
        <taxon>Embryophyta</taxon>
        <taxon>Marchantiophyta</taxon>
        <taxon>Marchantiopsida</taxon>
        <taxon>Marchantiidae</taxon>
        <taxon>Marchantiales</taxon>
        <taxon>Ricciaceae</taxon>
        <taxon>Riccia</taxon>
    </lineage>
</organism>
<name>A0ABD3HQC3_9MARC</name>